<feature type="transmembrane region" description="Helical" evidence="8">
    <location>
        <begin position="342"/>
        <end position="365"/>
    </location>
</feature>
<dbReference type="InterPro" id="IPR020846">
    <property type="entry name" value="MFS_dom"/>
</dbReference>
<feature type="transmembrane region" description="Helical" evidence="8">
    <location>
        <begin position="221"/>
        <end position="241"/>
    </location>
</feature>
<protein>
    <submittedName>
        <fullName evidence="10">MFS transporter</fullName>
    </submittedName>
</protein>
<sequence>MGNVNVKYAGLMGSFDIVIGSISAYSAVYLVAQGFDEFQVGMITAFANLLASILQPWVGNKVDRSIRLNLTYVNILIVLPSLALLLGLIFSQKILLLVALFYTLVLTLQATLSPFMSAIGVYLMNNGLKLNYGVCRAVESATFAVTTSILGILVIRFDENMIIFMTIVGYILYLWMLRQLHLTFLRDLFKQHREQIKLNSVPLALDKTAIKFSHKYPHFKFIIFGSFCFFVGHNFINLFMLQIVENVGGNTQSMGTAVALAAISEAPMMVAFTRINRKFSSRILLMVAAVFFLVKLIITFLAINVTGIYIAQIFQALAFGLYIVASVYYVNHEMDIEDKVKGQSFVTTAHTLGSVVGSLLGGWLINRFDVSVALLFCIIISGVGVIAYYLGLMNSKRKNQLTS</sequence>
<dbReference type="PANTHER" id="PTHR23522:SF10">
    <property type="entry name" value="3-PHENYLPROPIONIC ACID TRANSPORTER-RELATED"/>
    <property type="match status" value="1"/>
</dbReference>
<dbReference type="RefSeq" id="WP_153863382.1">
    <property type="nucleotide sequence ID" value="NZ_WJQS01000003.1"/>
</dbReference>
<feature type="transmembrane region" description="Helical" evidence="8">
    <location>
        <begin position="96"/>
        <end position="122"/>
    </location>
</feature>
<dbReference type="Gene3D" id="1.20.1250.20">
    <property type="entry name" value="MFS general substrate transporter like domains"/>
    <property type="match status" value="2"/>
</dbReference>
<dbReference type="AlphaFoldDB" id="A0A6I2GHE2"/>
<dbReference type="Pfam" id="PF12832">
    <property type="entry name" value="MFS_1_like"/>
    <property type="match status" value="1"/>
</dbReference>
<evidence type="ECO:0000256" key="3">
    <source>
        <dbReference type="ARBA" id="ARBA00022475"/>
    </source>
</evidence>
<dbReference type="Proteomes" id="UP000430975">
    <property type="component" value="Unassembled WGS sequence"/>
</dbReference>
<feature type="transmembrane region" description="Helical" evidence="8">
    <location>
        <begin position="309"/>
        <end position="330"/>
    </location>
</feature>
<evidence type="ECO:0000256" key="7">
    <source>
        <dbReference type="ARBA" id="ARBA00023136"/>
    </source>
</evidence>
<dbReference type="PANTHER" id="PTHR23522">
    <property type="entry name" value="BLL5896 PROTEIN"/>
    <property type="match status" value="1"/>
</dbReference>
<gene>
    <name evidence="10" type="ORF">GIY09_05145</name>
</gene>
<feature type="transmembrane region" description="Helical" evidence="8">
    <location>
        <begin position="371"/>
        <end position="391"/>
    </location>
</feature>
<feature type="transmembrane region" description="Helical" evidence="8">
    <location>
        <begin position="161"/>
        <end position="177"/>
    </location>
</feature>
<feature type="transmembrane region" description="Helical" evidence="8">
    <location>
        <begin position="284"/>
        <end position="303"/>
    </location>
</feature>
<evidence type="ECO:0000256" key="1">
    <source>
        <dbReference type="ARBA" id="ARBA00004429"/>
    </source>
</evidence>
<evidence type="ECO:0000256" key="6">
    <source>
        <dbReference type="ARBA" id="ARBA00022989"/>
    </source>
</evidence>
<evidence type="ECO:0000259" key="9">
    <source>
        <dbReference type="PROSITE" id="PS50850"/>
    </source>
</evidence>
<reference evidence="10 11" key="1">
    <citation type="submission" date="2019-11" db="EMBL/GenBank/DDBJ databases">
        <title>Characterisation of Fundicoccus ignavus gen. nov. sp. nov., a novel genus of the family Aerococcaceae isolated from bulk tank milk.</title>
        <authorList>
            <person name="Siebert A."/>
            <person name="Huptas C."/>
            <person name="Wenning M."/>
            <person name="Scherer S."/>
            <person name="Doll E.V."/>
        </authorList>
    </citation>
    <scope>NUCLEOTIDE SEQUENCE [LARGE SCALE GENOMIC DNA]</scope>
    <source>
        <strain evidence="10 11">WS4759</strain>
    </source>
</reference>
<accession>A0A6I2GHE2</accession>
<organism evidence="10 11">
    <name type="scientific">Fundicoccus ignavus</name>
    <dbReference type="NCBI Taxonomy" id="2664442"/>
    <lineage>
        <taxon>Bacteria</taxon>
        <taxon>Bacillati</taxon>
        <taxon>Bacillota</taxon>
        <taxon>Bacilli</taxon>
        <taxon>Lactobacillales</taxon>
        <taxon>Aerococcaceae</taxon>
        <taxon>Fundicoccus</taxon>
    </lineage>
</organism>
<dbReference type="GO" id="GO:0022857">
    <property type="term" value="F:transmembrane transporter activity"/>
    <property type="evidence" value="ECO:0007669"/>
    <property type="project" value="InterPro"/>
</dbReference>
<evidence type="ECO:0000313" key="10">
    <source>
        <dbReference type="EMBL" id="MRI85262.1"/>
    </source>
</evidence>
<keyword evidence="5 8" id="KW-0812">Transmembrane</keyword>
<feature type="transmembrane region" description="Helical" evidence="8">
    <location>
        <begin position="253"/>
        <end position="272"/>
    </location>
</feature>
<comment type="caution">
    <text evidence="10">The sequence shown here is derived from an EMBL/GenBank/DDBJ whole genome shotgun (WGS) entry which is preliminary data.</text>
</comment>
<name>A0A6I2GHE2_9LACT</name>
<comment type="subcellular location">
    <subcellularLocation>
        <location evidence="1">Cell inner membrane</location>
        <topology evidence="1">Multi-pass membrane protein</topology>
    </subcellularLocation>
</comment>
<evidence type="ECO:0000256" key="5">
    <source>
        <dbReference type="ARBA" id="ARBA00022692"/>
    </source>
</evidence>
<dbReference type="EMBL" id="WJQS01000003">
    <property type="protein sequence ID" value="MRI85262.1"/>
    <property type="molecule type" value="Genomic_DNA"/>
</dbReference>
<keyword evidence="4" id="KW-0997">Cell inner membrane</keyword>
<keyword evidence="7 8" id="KW-0472">Membrane</keyword>
<proteinExistence type="predicted"/>
<dbReference type="InterPro" id="IPR036259">
    <property type="entry name" value="MFS_trans_sf"/>
</dbReference>
<evidence type="ECO:0000256" key="4">
    <source>
        <dbReference type="ARBA" id="ARBA00022519"/>
    </source>
</evidence>
<feature type="transmembrane region" description="Helical" evidence="8">
    <location>
        <begin position="70"/>
        <end position="90"/>
    </location>
</feature>
<evidence type="ECO:0000256" key="2">
    <source>
        <dbReference type="ARBA" id="ARBA00022448"/>
    </source>
</evidence>
<evidence type="ECO:0000256" key="8">
    <source>
        <dbReference type="SAM" id="Phobius"/>
    </source>
</evidence>
<dbReference type="SUPFAM" id="SSF103473">
    <property type="entry name" value="MFS general substrate transporter"/>
    <property type="match status" value="1"/>
</dbReference>
<dbReference type="PROSITE" id="PS50850">
    <property type="entry name" value="MFS"/>
    <property type="match status" value="1"/>
</dbReference>
<dbReference type="GO" id="GO:0005886">
    <property type="term" value="C:plasma membrane"/>
    <property type="evidence" value="ECO:0007669"/>
    <property type="project" value="UniProtKB-SubCell"/>
</dbReference>
<keyword evidence="3" id="KW-1003">Cell membrane</keyword>
<keyword evidence="2" id="KW-0813">Transport</keyword>
<evidence type="ECO:0000313" key="11">
    <source>
        <dbReference type="Proteomes" id="UP000430975"/>
    </source>
</evidence>
<keyword evidence="6 8" id="KW-1133">Transmembrane helix</keyword>
<keyword evidence="11" id="KW-1185">Reference proteome</keyword>
<feature type="transmembrane region" description="Helical" evidence="8">
    <location>
        <begin position="134"/>
        <end position="155"/>
    </location>
</feature>
<feature type="domain" description="Major facilitator superfamily (MFS) profile" evidence="9">
    <location>
        <begin position="218"/>
        <end position="403"/>
    </location>
</feature>
<dbReference type="InterPro" id="IPR024989">
    <property type="entry name" value="MFS_assoc_dom"/>
</dbReference>
<feature type="transmembrane region" description="Helical" evidence="8">
    <location>
        <begin position="12"/>
        <end position="32"/>
    </location>
</feature>